<feature type="transmembrane region" description="Helical" evidence="22">
    <location>
        <begin position="1273"/>
        <end position="1291"/>
    </location>
</feature>
<dbReference type="SUPFAM" id="SSF53732">
    <property type="entry name" value="Aconitase iron-sulfur domain"/>
    <property type="match status" value="1"/>
</dbReference>
<comment type="cofactor">
    <cofactor evidence="20">
        <name>[4Fe-4S] cluster</name>
        <dbReference type="ChEBI" id="CHEBI:49883"/>
    </cofactor>
    <text evidence="20">Binds 1 [4Fe-4S] cluster per subunit.</text>
</comment>
<feature type="compositionally biased region" description="Polar residues" evidence="21">
    <location>
        <begin position="729"/>
        <end position="750"/>
    </location>
</feature>
<comment type="similarity">
    <text evidence="5 20">Belongs to the aconitase/IPM isomerase family.</text>
</comment>
<feature type="region of interest" description="Disordered" evidence="21">
    <location>
        <begin position="729"/>
        <end position="767"/>
    </location>
</feature>
<name>A0A6A5XR24_9PLEO</name>
<evidence type="ECO:0000256" key="18">
    <source>
        <dbReference type="ARBA" id="ARBA00029338"/>
    </source>
</evidence>
<evidence type="ECO:0000256" key="12">
    <source>
        <dbReference type="ARBA" id="ARBA00022946"/>
    </source>
</evidence>
<dbReference type="GO" id="GO:0051539">
    <property type="term" value="F:4 iron, 4 sulfur cluster binding"/>
    <property type="evidence" value="ECO:0007669"/>
    <property type="project" value="UniProtKB-UniRule"/>
</dbReference>
<dbReference type="Gene3D" id="3.40.50.80">
    <property type="entry name" value="Nucleotide-binding domain of ferredoxin-NADP reductase (FNR) module"/>
    <property type="match status" value="1"/>
</dbReference>
<feature type="transmembrane region" description="Helical" evidence="22">
    <location>
        <begin position="1484"/>
        <end position="1505"/>
    </location>
</feature>
<dbReference type="RefSeq" id="XP_033383685.1">
    <property type="nucleotide sequence ID" value="XM_033529945.1"/>
</dbReference>
<feature type="transmembrane region" description="Helical" evidence="22">
    <location>
        <begin position="1375"/>
        <end position="1393"/>
    </location>
</feature>
<keyword evidence="12 20" id="KW-0809">Transit peptide</keyword>
<keyword evidence="13 20" id="KW-0408">Iron</keyword>
<keyword evidence="25" id="KW-1185">Reference proteome</keyword>
<dbReference type="InterPro" id="IPR036259">
    <property type="entry name" value="MFS_trans_sf"/>
</dbReference>
<dbReference type="GO" id="GO:0005739">
    <property type="term" value="C:mitochondrion"/>
    <property type="evidence" value="ECO:0007669"/>
    <property type="project" value="UniProtKB-SubCell"/>
</dbReference>
<keyword evidence="9" id="KW-0285">Flavoprotein</keyword>
<dbReference type="FunFam" id="3.30.499.10:FF:000013">
    <property type="entry name" value="Homoaconitase, mitochondrial"/>
    <property type="match status" value="1"/>
</dbReference>
<keyword evidence="17 20" id="KW-0456">Lyase</keyword>
<feature type="transmembrane region" description="Helical" evidence="22">
    <location>
        <begin position="1312"/>
        <end position="1335"/>
    </location>
</feature>
<feature type="transmembrane region" description="Helical" evidence="22">
    <location>
        <begin position="1141"/>
        <end position="1161"/>
    </location>
</feature>
<feature type="transmembrane region" description="Helical" evidence="22">
    <location>
        <begin position="1242"/>
        <end position="1261"/>
    </location>
</feature>
<dbReference type="GO" id="GO:0022857">
    <property type="term" value="F:transmembrane transporter activity"/>
    <property type="evidence" value="ECO:0007669"/>
    <property type="project" value="InterPro"/>
</dbReference>
<dbReference type="SUPFAM" id="SSF103473">
    <property type="entry name" value="MFS general substrate transporter"/>
    <property type="match status" value="1"/>
</dbReference>
<dbReference type="InterPro" id="IPR050067">
    <property type="entry name" value="IPM_dehydratase_rel_enz"/>
</dbReference>
<evidence type="ECO:0000256" key="19">
    <source>
        <dbReference type="ARBA" id="ARBA00032706"/>
    </source>
</evidence>
<organism evidence="24 25">
    <name type="scientific">Aaosphaeria arxii CBS 175.79</name>
    <dbReference type="NCBI Taxonomy" id="1450172"/>
    <lineage>
        <taxon>Eukaryota</taxon>
        <taxon>Fungi</taxon>
        <taxon>Dikarya</taxon>
        <taxon>Ascomycota</taxon>
        <taxon>Pezizomycotina</taxon>
        <taxon>Dothideomycetes</taxon>
        <taxon>Pleosporomycetidae</taxon>
        <taxon>Pleosporales</taxon>
        <taxon>Pleosporales incertae sedis</taxon>
        <taxon>Aaosphaeria</taxon>
    </lineage>
</organism>
<evidence type="ECO:0000256" key="16">
    <source>
        <dbReference type="ARBA" id="ARBA00023154"/>
    </source>
</evidence>
<keyword evidence="10 20" id="KW-0479">Metal-binding</keyword>
<feature type="transmembrane region" description="Helical" evidence="22">
    <location>
        <begin position="1347"/>
        <end position="1368"/>
    </location>
</feature>
<evidence type="ECO:0000256" key="5">
    <source>
        <dbReference type="ARBA" id="ARBA00007185"/>
    </source>
</evidence>
<accession>A0A6A5XR24</accession>
<dbReference type="Gene3D" id="3.20.19.10">
    <property type="entry name" value="Aconitase, domain 4"/>
    <property type="match status" value="1"/>
</dbReference>
<dbReference type="InterPro" id="IPR039386">
    <property type="entry name" value="Homoaconitase_swivel"/>
</dbReference>
<dbReference type="InterPro" id="IPR018136">
    <property type="entry name" value="Aconitase_4Fe-4S_BS"/>
</dbReference>
<dbReference type="InterPro" id="IPR000573">
    <property type="entry name" value="AconitaseA/IPMdHydase_ssu_swvl"/>
</dbReference>
<keyword evidence="8 20" id="KW-0028">Amino-acid biosynthesis</keyword>
<feature type="compositionally biased region" description="Basic and acidic residues" evidence="21">
    <location>
        <begin position="1537"/>
        <end position="1552"/>
    </location>
</feature>
<dbReference type="PRINTS" id="PR00415">
    <property type="entry name" value="ACONITASE"/>
</dbReference>
<evidence type="ECO:0000256" key="9">
    <source>
        <dbReference type="ARBA" id="ARBA00022630"/>
    </source>
</evidence>
<dbReference type="InterPro" id="IPR017938">
    <property type="entry name" value="Riboflavin_synthase-like_b-brl"/>
</dbReference>
<evidence type="ECO:0000256" key="21">
    <source>
        <dbReference type="SAM" id="MobiDB-lite"/>
    </source>
</evidence>
<evidence type="ECO:0000256" key="2">
    <source>
        <dbReference type="ARBA" id="ARBA00004141"/>
    </source>
</evidence>
<dbReference type="GO" id="GO:0016020">
    <property type="term" value="C:membrane"/>
    <property type="evidence" value="ECO:0007669"/>
    <property type="project" value="UniProtKB-SubCell"/>
</dbReference>
<evidence type="ECO:0000256" key="14">
    <source>
        <dbReference type="ARBA" id="ARBA00023014"/>
    </source>
</evidence>
<dbReference type="CDD" id="cd01674">
    <property type="entry name" value="Homoaconitase_Swivel"/>
    <property type="match status" value="1"/>
</dbReference>
<dbReference type="Gene3D" id="1.20.1720.10">
    <property type="entry name" value="Multidrug resistance protein D"/>
    <property type="match status" value="1"/>
</dbReference>
<feature type="transmembrane region" description="Helical" evidence="22">
    <location>
        <begin position="1085"/>
        <end position="1104"/>
    </location>
</feature>
<evidence type="ECO:0000259" key="23">
    <source>
        <dbReference type="PROSITE" id="PS50850"/>
    </source>
</evidence>
<keyword evidence="22" id="KW-0472">Membrane</keyword>
<keyword evidence="22" id="KW-1133">Transmembrane helix</keyword>
<keyword evidence="16 20" id="KW-0457">Lysine biosynthesis</keyword>
<feature type="transmembrane region" description="Helical" evidence="22">
    <location>
        <begin position="1204"/>
        <end position="1222"/>
    </location>
</feature>
<feature type="transmembrane region" description="Helical" evidence="22">
    <location>
        <begin position="1448"/>
        <end position="1464"/>
    </location>
</feature>
<evidence type="ECO:0000256" key="8">
    <source>
        <dbReference type="ARBA" id="ARBA00022605"/>
    </source>
</evidence>
<evidence type="ECO:0000313" key="25">
    <source>
        <dbReference type="Proteomes" id="UP000799778"/>
    </source>
</evidence>
<feature type="transmembrane region" description="Helical" evidence="22">
    <location>
        <begin position="1405"/>
        <end position="1427"/>
    </location>
</feature>
<dbReference type="EMBL" id="ML978069">
    <property type="protein sequence ID" value="KAF2015346.1"/>
    <property type="molecule type" value="Genomic_DNA"/>
</dbReference>
<evidence type="ECO:0000256" key="22">
    <source>
        <dbReference type="SAM" id="Phobius"/>
    </source>
</evidence>
<keyword evidence="14 20" id="KW-0411">Iron-sulfur</keyword>
<dbReference type="GO" id="GO:0046872">
    <property type="term" value="F:metal ion binding"/>
    <property type="evidence" value="ECO:0007669"/>
    <property type="project" value="UniProtKB-UniRule"/>
</dbReference>
<keyword evidence="15 20" id="KW-0496">Mitochondrion</keyword>
<dbReference type="GO" id="GO:0004409">
    <property type="term" value="F:homoaconitate hydratase activity"/>
    <property type="evidence" value="ECO:0007669"/>
    <property type="project" value="UniProtKB-UniRule"/>
</dbReference>
<comment type="subcellular location">
    <subcellularLocation>
        <location evidence="2">Membrane</location>
        <topology evidence="2">Multi-pass membrane protein</topology>
    </subcellularLocation>
    <subcellularLocation>
        <location evidence="3 20">Mitochondrion</location>
    </subcellularLocation>
</comment>
<dbReference type="InterPro" id="IPR020846">
    <property type="entry name" value="MFS_dom"/>
</dbReference>
<dbReference type="PANTHER" id="PTHR43822:SF2">
    <property type="entry name" value="HOMOACONITASE, MITOCHONDRIAL"/>
    <property type="match status" value="1"/>
</dbReference>
<dbReference type="GeneID" id="54287342"/>
<gene>
    <name evidence="24" type="ORF">BU24DRAFT_432951</name>
</gene>
<evidence type="ECO:0000256" key="11">
    <source>
        <dbReference type="ARBA" id="ARBA00022827"/>
    </source>
</evidence>
<feature type="transmembrane region" description="Helical" evidence="22">
    <location>
        <begin position="1173"/>
        <end position="1198"/>
    </location>
</feature>
<feature type="region of interest" description="Disordered" evidence="21">
    <location>
        <begin position="1511"/>
        <end position="1552"/>
    </location>
</feature>
<comment type="catalytic activity">
    <reaction evidence="18 20">
        <text>(2R,3S)-homoisocitrate = cis-homoaconitate + H2O</text>
        <dbReference type="Rhea" id="RHEA:15485"/>
        <dbReference type="ChEBI" id="CHEBI:15377"/>
        <dbReference type="ChEBI" id="CHEBI:15404"/>
        <dbReference type="ChEBI" id="CHEBI:58174"/>
        <dbReference type="EC" id="4.2.1.36"/>
    </reaction>
</comment>
<feature type="domain" description="Major facilitator superfamily (MFS) profile" evidence="23">
    <location>
        <begin position="1026"/>
        <end position="1508"/>
    </location>
</feature>
<dbReference type="OrthoDB" id="10262323at2759"/>
<dbReference type="SUPFAM" id="SSF63380">
    <property type="entry name" value="Riboflavin synthase domain-like"/>
    <property type="match status" value="1"/>
</dbReference>
<feature type="compositionally biased region" description="Low complexity" evidence="21">
    <location>
        <begin position="1517"/>
        <end position="1533"/>
    </location>
</feature>
<evidence type="ECO:0000256" key="13">
    <source>
        <dbReference type="ARBA" id="ARBA00023004"/>
    </source>
</evidence>
<dbReference type="UniPathway" id="UPA00033">
    <property type="reaction ID" value="UER01027"/>
</dbReference>
<dbReference type="Pfam" id="PF00330">
    <property type="entry name" value="Aconitase"/>
    <property type="match status" value="1"/>
</dbReference>
<dbReference type="InterPro" id="IPR036008">
    <property type="entry name" value="Aconitase_4Fe-4S_dom"/>
</dbReference>
<keyword evidence="11" id="KW-0274">FAD</keyword>
<sequence length="1552" mass="167314">MAMSLRVASRIGRRQFLNHPRTSSSLRAFATTVPRKETPDVFHSMREGAGADFLSTFQQKAKIPQTLTEKIVQKHAAGVAEGKVLRSGDYVTLQPHKCMTHDNTWPVALKFMSIGATKINDTNQIVMTLDHDVQNKTEKNLKKYSQIEEFAKKQGVVFYPAGRGIGHQIMVEEGYAWPGTLAVASDSHSNMYGGIGCLGTPVVRTDAASIWATGRTWWQIPPVAKVNLVGTMPEGVTGKDVIVALAGLFNKDDVLNHAIEFTGSDETLRTIPVDDRLTIANMTTEWGALSGLFPIDAVLHGWLRSKATEAAIYGATDYKDHHAQQFVHERIDKLFSATGIVGEKTGHIFQPALAADKGAVYAKELFLDLSTLSPYVAGPNSVKVATPLKELQDQAIKVDKAYLVSCTNSRRSDIAAAAKVFKDAAAANGGKIPKLPDHVNFYIAAASIPEQRAAEEQGDWQVLLEAGAQALPSGCGPCIGLGTGLLEPGEVGISASNRNFKGRMGSPDAKAYLASPEVVAASALSGIISGPGWYEAPEGYAGVRRGEGDGIIEEERMMTIEDMLEKAIKQAEGMIESVENAATENQSINPTPAAESESESLTEILPGFPESIRGEIVFCDADNINTDGIYPGKYTYQDDVTREKMAEVCMENYDPSFGSIAKAGDILVSGFNFGTGSSREQAATAILAKGIPLVVAGSFGNIFSRNSINNALMGVEVPKLANRLREVFSSTAPPSSQQAMKEPSQNSESLDSPPPGAVAQPAEAKQLTRRTGWTLEWDVRRSKVTVQEGPNGAQWSIKVGELPPNVQEIIALGGLESWVKKEIGGTGGPLIILGTSALGGAAYRYTRPSNSSESSLNPHTFTPAIFTLRNQTASKRSVWSVQIKQPQLQIARAYTPLPKTRSPSHKADDEGAADLRLLIRQEQGGEVSTYLHRLPEDATIELRGPNTESGGTGIAPAMQVADALGRRTGSKMHILWANRRREECLGGISDEETVPQSRAAEKGVIVQELEALKERSAAQTRGLSVQYYVDEEKKFIKPGDVIAKVILKVWEAGRETQGPLGGVLQQMDLQDWKRICTHCNNRPSIIGNTLLSSGALLLFFGSIADLFGRKSMFIGSMFLFSVFCLAAGFSKTGITLDIMNGILGIFAAAAVPPAQGMLGVIYEMPSQRKNKAFAAFSAGNPLGFVCGTIFSGIATQIFSWRASLWLLAIVYIVVTIIAWFTVPNDETVKMKFTSETIKRLDLPGTAMTIAGIGMFCAALSLGGDAKDGWKTSYVIALLVVGIVIMIAFVIWEMKYPYALIDMKIWKDRDFSLLLASMSCGFIGFPVFSFWLALYFQEILGWGALKTGVHLLPMVIMGLSANVVCALVLHRISNKLLMGIGGFAYVISFVLAAVQRQGDSYWSFSFPALLFCVIGADFQFNVANMYVLSSMPPNRQSIAGSLFQTLTRLCTAIGYGIATAIFNGVEKSPATSGYYANDHFEPFAATFWFAVGPAVIGCLFVPWMSIGTQGHVGDKGRSAGSGEESGRSSTEAGGVQVAREEVRPAGDVEKSAV</sequence>
<proteinExistence type="inferred from homology"/>
<dbReference type="InterPro" id="IPR011701">
    <property type="entry name" value="MFS"/>
</dbReference>
<dbReference type="PANTHER" id="PTHR43822">
    <property type="entry name" value="HOMOACONITASE, MITOCHONDRIAL-RELATED"/>
    <property type="match status" value="1"/>
</dbReference>
<reference evidence="24" key="1">
    <citation type="journal article" date="2020" name="Stud. Mycol.">
        <title>101 Dothideomycetes genomes: a test case for predicting lifestyles and emergence of pathogens.</title>
        <authorList>
            <person name="Haridas S."/>
            <person name="Albert R."/>
            <person name="Binder M."/>
            <person name="Bloem J."/>
            <person name="Labutti K."/>
            <person name="Salamov A."/>
            <person name="Andreopoulos B."/>
            <person name="Baker S."/>
            <person name="Barry K."/>
            <person name="Bills G."/>
            <person name="Bluhm B."/>
            <person name="Cannon C."/>
            <person name="Castanera R."/>
            <person name="Culley D."/>
            <person name="Daum C."/>
            <person name="Ezra D."/>
            <person name="Gonzalez J."/>
            <person name="Henrissat B."/>
            <person name="Kuo A."/>
            <person name="Liang C."/>
            <person name="Lipzen A."/>
            <person name="Lutzoni F."/>
            <person name="Magnuson J."/>
            <person name="Mondo S."/>
            <person name="Nolan M."/>
            <person name="Ohm R."/>
            <person name="Pangilinan J."/>
            <person name="Park H.-J."/>
            <person name="Ramirez L."/>
            <person name="Alfaro M."/>
            <person name="Sun H."/>
            <person name="Tritt A."/>
            <person name="Yoshinaga Y."/>
            <person name="Zwiers L.-H."/>
            <person name="Turgeon B."/>
            <person name="Goodwin S."/>
            <person name="Spatafora J."/>
            <person name="Crous P."/>
            <person name="Grigoriev I."/>
        </authorList>
    </citation>
    <scope>NUCLEOTIDE SEQUENCE</scope>
    <source>
        <strain evidence="24">CBS 175.79</strain>
    </source>
</reference>
<dbReference type="Gene3D" id="1.20.1250.20">
    <property type="entry name" value="MFS general substrate transporter like domains"/>
    <property type="match status" value="1"/>
</dbReference>
<dbReference type="Proteomes" id="UP000799778">
    <property type="component" value="Unassembled WGS sequence"/>
</dbReference>
<dbReference type="Gene3D" id="2.40.30.10">
    <property type="entry name" value="Translation factors"/>
    <property type="match status" value="1"/>
</dbReference>
<dbReference type="PROSITE" id="PS00450">
    <property type="entry name" value="ACONITASE_1"/>
    <property type="match status" value="1"/>
</dbReference>
<evidence type="ECO:0000256" key="1">
    <source>
        <dbReference type="ARBA" id="ARBA00003422"/>
    </source>
</evidence>
<evidence type="ECO:0000256" key="20">
    <source>
        <dbReference type="RuleBase" id="RU362038"/>
    </source>
</evidence>
<dbReference type="InterPro" id="IPR004418">
    <property type="entry name" value="Homoaconitase_mito"/>
</dbReference>
<evidence type="ECO:0000256" key="17">
    <source>
        <dbReference type="ARBA" id="ARBA00023239"/>
    </source>
</evidence>
<dbReference type="GO" id="GO:0019878">
    <property type="term" value="P:lysine biosynthetic process via aminoadipic acid"/>
    <property type="evidence" value="ECO:0007669"/>
    <property type="project" value="UniProtKB-UniRule"/>
</dbReference>
<dbReference type="InterPro" id="IPR001030">
    <property type="entry name" value="Acoase/IPM_deHydtase_lsu_aba"/>
</dbReference>
<dbReference type="Pfam" id="PF00970">
    <property type="entry name" value="FAD_binding_6"/>
    <property type="match status" value="1"/>
</dbReference>
<dbReference type="InterPro" id="IPR015928">
    <property type="entry name" value="Aconitase/3IPM_dehydase_swvl"/>
</dbReference>
<dbReference type="PROSITE" id="PS50850">
    <property type="entry name" value="MFS"/>
    <property type="match status" value="1"/>
</dbReference>
<dbReference type="Pfam" id="PF07690">
    <property type="entry name" value="MFS_1"/>
    <property type="match status" value="1"/>
</dbReference>
<evidence type="ECO:0000256" key="10">
    <source>
        <dbReference type="ARBA" id="ARBA00022723"/>
    </source>
</evidence>
<dbReference type="InterPro" id="IPR039261">
    <property type="entry name" value="FNR_nucleotide-bd"/>
</dbReference>
<protein>
    <recommendedName>
        <fullName evidence="7 20">Homoaconitase, mitochondrial</fullName>
        <ecNumber evidence="6 20">4.2.1.36</ecNumber>
    </recommendedName>
    <alternativeName>
        <fullName evidence="19 20">Homoaconitate hydratase</fullName>
    </alternativeName>
</protein>
<comment type="function">
    <text evidence="1 20">Catalyzes the reversible hydration of cis-homoaconitate to (2R,3S)-homoisocitrate, a step in the alpha-aminoadipate pathway for lysine biosynthesis.</text>
</comment>
<comment type="pathway">
    <text evidence="4 20">Amino-acid biosynthesis; L-lysine biosynthesis via AAA pathway; L-alpha-aminoadipate from 2-oxoglutarate: step 3/5.</text>
</comment>
<dbReference type="NCBIfam" id="TIGR00139">
    <property type="entry name" value="h_aconitase"/>
    <property type="match status" value="1"/>
</dbReference>
<dbReference type="Gene3D" id="3.30.499.10">
    <property type="entry name" value="Aconitase, domain 3"/>
    <property type="match status" value="2"/>
</dbReference>
<dbReference type="Pfam" id="PF00694">
    <property type="entry name" value="Aconitase_C"/>
    <property type="match status" value="1"/>
</dbReference>
<evidence type="ECO:0000256" key="4">
    <source>
        <dbReference type="ARBA" id="ARBA00005106"/>
    </source>
</evidence>
<evidence type="ECO:0000256" key="15">
    <source>
        <dbReference type="ARBA" id="ARBA00023128"/>
    </source>
</evidence>
<evidence type="ECO:0000313" key="24">
    <source>
        <dbReference type="EMBL" id="KAF2015346.1"/>
    </source>
</evidence>
<feature type="transmembrane region" description="Helical" evidence="22">
    <location>
        <begin position="1111"/>
        <end position="1129"/>
    </location>
</feature>
<evidence type="ECO:0000256" key="6">
    <source>
        <dbReference type="ARBA" id="ARBA00012022"/>
    </source>
</evidence>
<dbReference type="InterPro" id="IPR008333">
    <property type="entry name" value="Cbr1-like_FAD-bd_dom"/>
</dbReference>
<dbReference type="InterPro" id="IPR015931">
    <property type="entry name" value="Acnase/IPM_dHydase_lsu_aba_1/3"/>
</dbReference>
<dbReference type="EC" id="4.2.1.36" evidence="6 20"/>
<evidence type="ECO:0000256" key="7">
    <source>
        <dbReference type="ARBA" id="ARBA00021560"/>
    </source>
</evidence>
<evidence type="ECO:0000256" key="3">
    <source>
        <dbReference type="ARBA" id="ARBA00004173"/>
    </source>
</evidence>
<keyword evidence="22" id="KW-0812">Transmembrane</keyword>
<dbReference type="SUPFAM" id="SSF52016">
    <property type="entry name" value="LeuD/IlvD-like"/>
    <property type="match status" value="1"/>
</dbReference>